<dbReference type="Proteomes" id="UP001499959">
    <property type="component" value="Unassembled WGS sequence"/>
</dbReference>
<sequence>MTGRHRSALWLGACLAVGALIVSGLWWRESRERASPDRSRDGAMHGDRRDGATQAFDFGTHLLPDAGVSADADSVRIGLAVVTPDAREAYRAWLRGGREGAGPERLEDLATVVRWIDAPATRAADGIVVVGPVALPAADRYVLQAHAGDGLRFYEAAFARDSAPAEVRARVAAGLRVRAPRGIAGAAVLFRRVDGADGAAWQPLMRREAPTLLDAYDERALPVRAETAFAPLPPGPLDVIAVVNGVETERRRVTLSAGRYAELDLDAEASELGAALATTLRLRLVERGSGAPVREATVLWASPRGERALRPDTRGVVRIEGIDPLEPLALQVLFPAPKSPSFLVEALPIWPERIALALDLRDAAVVSGAIDRTVELKPLRWLIVETPGLEIPRRPRMSDPFPVFVLQRREDGVWRESQADVFHPVPGGIAVSLDRPGTVRVSALLSPWQVAASDAVEASEGVARQRTRIATGGGRTVGLRLSTAGRPLAFAPVHVVSPLRGVPPKTLTTDGDGRVVLANVTVPAIRVEVPGFAQTEVRLGAAEIAVSLRREGD</sequence>
<dbReference type="EMBL" id="BAABJE010000007">
    <property type="protein sequence ID" value="GAA4792299.1"/>
    <property type="molecule type" value="Genomic_DNA"/>
</dbReference>
<keyword evidence="1" id="KW-0472">Membrane</keyword>
<evidence type="ECO:0000256" key="1">
    <source>
        <dbReference type="SAM" id="Phobius"/>
    </source>
</evidence>
<reference evidence="3" key="1">
    <citation type="journal article" date="2019" name="Int. J. Syst. Evol. Microbiol.">
        <title>The Global Catalogue of Microorganisms (GCM) 10K type strain sequencing project: providing services to taxonomists for standard genome sequencing and annotation.</title>
        <authorList>
            <consortium name="The Broad Institute Genomics Platform"/>
            <consortium name="The Broad Institute Genome Sequencing Center for Infectious Disease"/>
            <person name="Wu L."/>
            <person name="Ma J."/>
        </authorList>
    </citation>
    <scope>NUCLEOTIDE SEQUENCE [LARGE SCALE GENOMIC DNA]</scope>
    <source>
        <strain evidence="3">JCM 18204</strain>
    </source>
</reference>
<evidence type="ECO:0008006" key="4">
    <source>
        <dbReference type="Google" id="ProtNLM"/>
    </source>
</evidence>
<evidence type="ECO:0000313" key="2">
    <source>
        <dbReference type="EMBL" id="GAA4792299.1"/>
    </source>
</evidence>
<name>A0ABP9BBF6_9GAMM</name>
<keyword evidence="1" id="KW-0812">Transmembrane</keyword>
<comment type="caution">
    <text evidence="2">The sequence shown here is derived from an EMBL/GenBank/DDBJ whole genome shotgun (WGS) entry which is preliminary data.</text>
</comment>
<accession>A0ABP9BBF6</accession>
<organism evidence="2 3">
    <name type="scientific">Lysobacter hankyongensis</name>
    <dbReference type="NCBI Taxonomy" id="1176535"/>
    <lineage>
        <taxon>Bacteria</taxon>
        <taxon>Pseudomonadati</taxon>
        <taxon>Pseudomonadota</taxon>
        <taxon>Gammaproteobacteria</taxon>
        <taxon>Lysobacterales</taxon>
        <taxon>Lysobacteraceae</taxon>
        <taxon>Lysobacter</taxon>
    </lineage>
</organism>
<evidence type="ECO:0000313" key="3">
    <source>
        <dbReference type="Proteomes" id="UP001499959"/>
    </source>
</evidence>
<gene>
    <name evidence="2" type="ORF">GCM10023307_17090</name>
</gene>
<keyword evidence="1" id="KW-1133">Transmembrane helix</keyword>
<dbReference type="RefSeq" id="WP_345302901.1">
    <property type="nucleotide sequence ID" value="NZ_BAABJE010000007.1"/>
</dbReference>
<protein>
    <recommendedName>
        <fullName evidence="4">Carboxypeptidase regulatory-like domain-containing protein</fullName>
    </recommendedName>
</protein>
<feature type="transmembrane region" description="Helical" evidence="1">
    <location>
        <begin position="7"/>
        <end position="27"/>
    </location>
</feature>
<keyword evidence="3" id="KW-1185">Reference proteome</keyword>
<proteinExistence type="predicted"/>